<gene>
    <name evidence="16" type="ORF">GD627_10855</name>
</gene>
<keyword evidence="5" id="KW-0597">Phosphoprotein</keyword>
<dbReference type="Pfam" id="PF17203">
    <property type="entry name" value="sCache_3_2"/>
    <property type="match status" value="1"/>
</dbReference>
<dbReference type="Gene3D" id="3.30.450.20">
    <property type="entry name" value="PAS domain"/>
    <property type="match status" value="2"/>
</dbReference>
<dbReference type="InterPro" id="IPR003594">
    <property type="entry name" value="HATPase_dom"/>
</dbReference>
<keyword evidence="6" id="KW-0808">Transferase</keyword>
<evidence type="ECO:0000256" key="12">
    <source>
        <dbReference type="ARBA" id="ARBA00023012"/>
    </source>
</evidence>
<feature type="transmembrane region" description="Helical" evidence="14">
    <location>
        <begin position="12"/>
        <end position="35"/>
    </location>
</feature>
<dbReference type="PROSITE" id="PS50109">
    <property type="entry name" value="HIS_KIN"/>
    <property type="match status" value="1"/>
</dbReference>
<evidence type="ECO:0000256" key="8">
    <source>
        <dbReference type="ARBA" id="ARBA00022741"/>
    </source>
</evidence>
<evidence type="ECO:0000256" key="2">
    <source>
        <dbReference type="ARBA" id="ARBA00004651"/>
    </source>
</evidence>
<evidence type="ECO:0000256" key="9">
    <source>
        <dbReference type="ARBA" id="ARBA00022777"/>
    </source>
</evidence>
<dbReference type="InterPro" id="IPR004358">
    <property type="entry name" value="Sig_transdc_His_kin-like_C"/>
</dbReference>
<keyword evidence="9" id="KW-0418">Kinase</keyword>
<keyword evidence="12" id="KW-0902">Two-component regulatory system</keyword>
<dbReference type="Pfam" id="PF02518">
    <property type="entry name" value="HATPase_c"/>
    <property type="match status" value="1"/>
</dbReference>
<keyword evidence="7 14" id="KW-0812">Transmembrane</keyword>
<keyword evidence="4" id="KW-1003">Cell membrane</keyword>
<evidence type="ECO:0000256" key="13">
    <source>
        <dbReference type="ARBA" id="ARBA00023136"/>
    </source>
</evidence>
<sequence>MQRTTVHHQSLAGRLFLAQLAFILCVSGGIAWGLYQQAEESTYAETGSRMLAVAGTVAAGGNVRAAVGSGDTAGLQEYATGVMDRVGVDFLTIMDTDRTRFTHRNPEQIGKAYLGSVDAALAGGSFTETYTGTLGPSVRAITPVYDDGGNVTGLVAAGITVDRVGIARDARLPELFAIDAAALAFGAAGSYLLSRYLRRATYGLGPSDLSHMYAFYDSALHSVREGLLLLNPRGQLVLYNDQASALLGLPPAGTVSWGQELPPLPGPLASLLGSGRDAREEIHLTGERILVVNQSAAVAPGPHGRRFGTVTTLRDSTDMEALTGELATMRTLADALSAQAHEHANRVHTLVSLIELGRSDEALRFATADLEQSQQLNDGVLSAVEEPAVTALLMGKAAQARERGITLEIEVESVAGRFGGAGLDPVELVTIIGNLLDNAFDAAAGSVALHLGNSEDGLLIEVQDDGPGVEPQIIEHIFEQGVSTKELPEGRVLVGRGLGLALVRQAVTRLGGSIRVFGGPGACFSVQIPVPPGPAAQAPPAEAAP</sequence>
<evidence type="ECO:0000256" key="10">
    <source>
        <dbReference type="ARBA" id="ARBA00022840"/>
    </source>
</evidence>
<evidence type="ECO:0000256" key="3">
    <source>
        <dbReference type="ARBA" id="ARBA00012438"/>
    </source>
</evidence>
<keyword evidence="10" id="KW-0067">ATP-binding</keyword>
<protein>
    <recommendedName>
        <fullName evidence="3">histidine kinase</fullName>
        <ecNumber evidence="3">2.7.13.3</ecNumber>
    </recommendedName>
</protein>
<keyword evidence="8" id="KW-0547">Nucleotide-binding</keyword>
<dbReference type="GO" id="GO:0005886">
    <property type="term" value="C:plasma membrane"/>
    <property type="evidence" value="ECO:0007669"/>
    <property type="project" value="UniProtKB-SubCell"/>
</dbReference>
<evidence type="ECO:0000256" key="7">
    <source>
        <dbReference type="ARBA" id="ARBA00022692"/>
    </source>
</evidence>
<dbReference type="EMBL" id="VTFX01000004">
    <property type="protein sequence ID" value="KAD3633304.1"/>
    <property type="molecule type" value="Genomic_DNA"/>
</dbReference>
<name>A0A5N6MHU3_9MICC</name>
<reference evidence="16 17" key="1">
    <citation type="submission" date="2019-08" db="EMBL/GenBank/DDBJ databases">
        <title>Arthrobacter sp. nov., isolated from plateau pika and Tibetan wild ass.</title>
        <authorList>
            <person name="Ge Y."/>
        </authorList>
    </citation>
    <scope>NUCLEOTIDE SEQUENCE [LARGE SCALE GENOMIC DNA]</scope>
    <source>
        <strain evidence="16 17">785</strain>
    </source>
</reference>
<evidence type="ECO:0000313" key="17">
    <source>
        <dbReference type="Proteomes" id="UP000326852"/>
    </source>
</evidence>
<keyword evidence="11 14" id="KW-1133">Transmembrane helix</keyword>
<proteinExistence type="predicted"/>
<dbReference type="GO" id="GO:0000155">
    <property type="term" value="F:phosphorelay sensor kinase activity"/>
    <property type="evidence" value="ECO:0007669"/>
    <property type="project" value="InterPro"/>
</dbReference>
<feature type="domain" description="Histidine kinase" evidence="15">
    <location>
        <begin position="338"/>
        <end position="532"/>
    </location>
</feature>
<evidence type="ECO:0000256" key="4">
    <source>
        <dbReference type="ARBA" id="ARBA00022475"/>
    </source>
</evidence>
<dbReference type="SUPFAM" id="SSF55890">
    <property type="entry name" value="Sporulation response regulatory protein Spo0B"/>
    <property type="match status" value="1"/>
</dbReference>
<keyword evidence="13 14" id="KW-0472">Membrane</keyword>
<evidence type="ECO:0000259" key="15">
    <source>
        <dbReference type="PROSITE" id="PS50109"/>
    </source>
</evidence>
<dbReference type="PANTHER" id="PTHR43547">
    <property type="entry name" value="TWO-COMPONENT HISTIDINE KINASE"/>
    <property type="match status" value="1"/>
</dbReference>
<evidence type="ECO:0000256" key="1">
    <source>
        <dbReference type="ARBA" id="ARBA00000085"/>
    </source>
</evidence>
<dbReference type="EC" id="2.7.13.3" evidence="3"/>
<dbReference type="SUPFAM" id="SSF103190">
    <property type="entry name" value="Sensory domain-like"/>
    <property type="match status" value="1"/>
</dbReference>
<dbReference type="InterPro" id="IPR016120">
    <property type="entry name" value="Sig_transdc_His_kin_SpoOB"/>
</dbReference>
<dbReference type="GO" id="GO:0005524">
    <property type="term" value="F:ATP binding"/>
    <property type="evidence" value="ECO:0007669"/>
    <property type="project" value="UniProtKB-KW"/>
</dbReference>
<dbReference type="InterPro" id="IPR036890">
    <property type="entry name" value="HATPase_C_sf"/>
</dbReference>
<evidence type="ECO:0000256" key="6">
    <source>
        <dbReference type="ARBA" id="ARBA00022679"/>
    </source>
</evidence>
<dbReference type="SUPFAM" id="SSF55874">
    <property type="entry name" value="ATPase domain of HSP90 chaperone/DNA topoisomerase II/histidine kinase"/>
    <property type="match status" value="1"/>
</dbReference>
<comment type="subcellular location">
    <subcellularLocation>
        <location evidence="2">Cell membrane</location>
        <topology evidence="2">Multi-pass membrane protein</topology>
    </subcellularLocation>
</comment>
<organism evidence="16 17">
    <name type="scientific">Arthrobacter yangruifuii</name>
    <dbReference type="NCBI Taxonomy" id="2606616"/>
    <lineage>
        <taxon>Bacteria</taxon>
        <taxon>Bacillati</taxon>
        <taxon>Actinomycetota</taxon>
        <taxon>Actinomycetes</taxon>
        <taxon>Micrococcales</taxon>
        <taxon>Micrococcaceae</taxon>
        <taxon>Arthrobacter</taxon>
    </lineage>
</organism>
<dbReference type="Proteomes" id="UP000326852">
    <property type="component" value="Unassembled WGS sequence"/>
</dbReference>
<dbReference type="PANTHER" id="PTHR43547:SF10">
    <property type="entry name" value="SENSOR HISTIDINE KINASE DCUS"/>
    <property type="match status" value="1"/>
</dbReference>
<evidence type="ECO:0000313" key="16">
    <source>
        <dbReference type="EMBL" id="KAD3633304.1"/>
    </source>
</evidence>
<keyword evidence="17" id="KW-1185">Reference proteome</keyword>
<dbReference type="PRINTS" id="PR00344">
    <property type="entry name" value="BCTRLSENSOR"/>
</dbReference>
<dbReference type="InterPro" id="IPR033463">
    <property type="entry name" value="sCache_3"/>
</dbReference>
<dbReference type="AlphaFoldDB" id="A0A5N6MHU3"/>
<evidence type="ECO:0000256" key="11">
    <source>
        <dbReference type="ARBA" id="ARBA00022989"/>
    </source>
</evidence>
<dbReference type="InterPro" id="IPR005467">
    <property type="entry name" value="His_kinase_dom"/>
</dbReference>
<dbReference type="SMART" id="SM00387">
    <property type="entry name" value="HATPase_c"/>
    <property type="match status" value="1"/>
</dbReference>
<evidence type="ECO:0000256" key="14">
    <source>
        <dbReference type="SAM" id="Phobius"/>
    </source>
</evidence>
<evidence type="ECO:0000256" key="5">
    <source>
        <dbReference type="ARBA" id="ARBA00022553"/>
    </source>
</evidence>
<dbReference type="InterPro" id="IPR029151">
    <property type="entry name" value="Sensor-like_sf"/>
</dbReference>
<accession>A0A5N6MHU3</accession>
<comment type="catalytic activity">
    <reaction evidence="1">
        <text>ATP + protein L-histidine = ADP + protein N-phospho-L-histidine.</text>
        <dbReference type="EC" id="2.7.13.3"/>
    </reaction>
</comment>
<dbReference type="Gene3D" id="3.30.565.10">
    <property type="entry name" value="Histidine kinase-like ATPase, C-terminal domain"/>
    <property type="match status" value="1"/>
</dbReference>
<comment type="caution">
    <text evidence="16">The sequence shown here is derived from an EMBL/GenBank/DDBJ whole genome shotgun (WGS) entry which is preliminary data.</text>
</comment>